<sequence>MKFDAHGIFSVHIDNNLLFTDATGPFNEELIIQYQQALETCITALEQQGKWYQRVMLHELSLMTPDAEAIFTQSLKDRKARGLCGCAVVLETPEAQNLIEEQFGRAYRAANVTARFFTALEPANAWLKEIQ</sequence>
<name>A0ABS7ED13_9GAMM</name>
<dbReference type="Proteomes" id="UP001166251">
    <property type="component" value="Unassembled WGS sequence"/>
</dbReference>
<comment type="caution">
    <text evidence="1">The sequence shown here is derived from an EMBL/GenBank/DDBJ whole genome shotgun (WGS) entry which is preliminary data.</text>
</comment>
<evidence type="ECO:0000313" key="1">
    <source>
        <dbReference type="EMBL" id="MBW8190201.1"/>
    </source>
</evidence>
<gene>
    <name evidence="1" type="ORF">K0504_04055</name>
</gene>
<dbReference type="RefSeq" id="WP_220102882.1">
    <property type="nucleotide sequence ID" value="NZ_JAHZSS010000003.1"/>
</dbReference>
<dbReference type="EMBL" id="JAHZSS010000003">
    <property type="protein sequence ID" value="MBW8190201.1"/>
    <property type="molecule type" value="Genomic_DNA"/>
</dbReference>
<protein>
    <recommendedName>
        <fullName evidence="3">STAS/SEC14 domain-containing protein</fullName>
    </recommendedName>
</protein>
<organism evidence="1 2">
    <name type="scientific">Neiella holothuriorum</name>
    <dbReference type="NCBI Taxonomy" id="2870530"/>
    <lineage>
        <taxon>Bacteria</taxon>
        <taxon>Pseudomonadati</taxon>
        <taxon>Pseudomonadota</taxon>
        <taxon>Gammaproteobacteria</taxon>
        <taxon>Alteromonadales</taxon>
        <taxon>Echinimonadaceae</taxon>
        <taxon>Neiella</taxon>
    </lineage>
</organism>
<evidence type="ECO:0008006" key="3">
    <source>
        <dbReference type="Google" id="ProtNLM"/>
    </source>
</evidence>
<accession>A0ABS7ED13</accession>
<reference evidence="1" key="1">
    <citation type="submission" date="2021-07" db="EMBL/GenBank/DDBJ databases">
        <title>Neiella marina sp. nov., isolated from the intestinal content of sea cucumber Apostichopus japonicus.</title>
        <authorList>
            <person name="Bai X."/>
        </authorList>
    </citation>
    <scope>NUCLEOTIDE SEQUENCE</scope>
    <source>
        <strain evidence="1">126</strain>
    </source>
</reference>
<evidence type="ECO:0000313" key="2">
    <source>
        <dbReference type="Proteomes" id="UP001166251"/>
    </source>
</evidence>
<keyword evidence="2" id="KW-1185">Reference proteome</keyword>
<proteinExistence type="predicted"/>